<sequence length="364" mass="39580">MKNIKRLLLFGIVMFLSAGTILSPQISQAASRNFISILDLPHRSINGDFIDNELSTSLLPTGKLGSLVFSPPSQPRVWLIDAALLDDVLAMPIDDVAAKNWLSELKLRTSSDPVYALAYGHPSLSLANRLAPTELSFYFSAAQDRLQAFLGKNVSINKNYSGSNTVETIQADRVNAYTKNRRALSLLSSVVPASELYGHRLRLATLLAPGYPKESAIPLALSATDAISKQNHKLRVVVGKYRLTSEKEQLPITLINDFKTSILVDLQITPLNSRVRIHGVKKIILEPNSKKQLSIPITAIAAGSTALFAQFTNSKGVGVGESAILTLNVSVISPAVAWFTSGAAILLFLGALIQSVRRIRRSRK</sequence>
<keyword evidence="1" id="KW-0472">Membrane</keyword>
<dbReference type="EMBL" id="CAFBOP010000008">
    <property type="protein sequence ID" value="CAB4980765.1"/>
    <property type="molecule type" value="Genomic_DNA"/>
</dbReference>
<evidence type="ECO:0000313" key="2">
    <source>
        <dbReference type="EMBL" id="CAB4898806.1"/>
    </source>
</evidence>
<protein>
    <submittedName>
        <fullName evidence="4">Unannotated protein</fullName>
    </submittedName>
</protein>
<dbReference type="InterPro" id="IPR046112">
    <property type="entry name" value="DUF6049"/>
</dbReference>
<gene>
    <name evidence="2" type="ORF">UFOPK3587_00353</name>
    <name evidence="3" type="ORF">UFOPK3984_00376</name>
    <name evidence="4" type="ORF">UFOPK4114_00362</name>
</gene>
<keyword evidence="1" id="KW-1133">Transmembrane helix</keyword>
<evidence type="ECO:0000313" key="3">
    <source>
        <dbReference type="EMBL" id="CAB4980765.1"/>
    </source>
</evidence>
<dbReference type="AlphaFoldDB" id="A0A6J7Q7P4"/>
<evidence type="ECO:0000256" key="1">
    <source>
        <dbReference type="SAM" id="Phobius"/>
    </source>
</evidence>
<feature type="transmembrane region" description="Helical" evidence="1">
    <location>
        <begin position="335"/>
        <end position="356"/>
    </location>
</feature>
<accession>A0A6J7Q7P4</accession>
<name>A0A6J7Q7P4_9ZZZZ</name>
<dbReference type="Pfam" id="PF19516">
    <property type="entry name" value="DUF6049"/>
    <property type="match status" value="1"/>
</dbReference>
<keyword evidence="1" id="KW-0812">Transmembrane</keyword>
<reference evidence="4" key="1">
    <citation type="submission" date="2020-05" db="EMBL/GenBank/DDBJ databases">
        <authorList>
            <person name="Chiriac C."/>
            <person name="Salcher M."/>
            <person name="Ghai R."/>
            <person name="Kavagutti S V."/>
        </authorList>
    </citation>
    <scope>NUCLEOTIDE SEQUENCE</scope>
</reference>
<dbReference type="EMBL" id="CAFBMN010000009">
    <property type="protein sequence ID" value="CAB4898806.1"/>
    <property type="molecule type" value="Genomic_DNA"/>
</dbReference>
<dbReference type="EMBL" id="CAFBPP010000008">
    <property type="protein sequence ID" value="CAB5012955.1"/>
    <property type="molecule type" value="Genomic_DNA"/>
</dbReference>
<organism evidence="4">
    <name type="scientific">freshwater metagenome</name>
    <dbReference type="NCBI Taxonomy" id="449393"/>
    <lineage>
        <taxon>unclassified sequences</taxon>
        <taxon>metagenomes</taxon>
        <taxon>ecological metagenomes</taxon>
    </lineage>
</organism>
<proteinExistence type="predicted"/>
<evidence type="ECO:0000313" key="4">
    <source>
        <dbReference type="EMBL" id="CAB5012955.1"/>
    </source>
</evidence>